<gene>
    <name evidence="2" type="ORF">IAC94_04860</name>
</gene>
<proteinExistence type="predicted"/>
<name>A0A9D1E0Z8_9BACT</name>
<comment type="caution">
    <text evidence="2">The sequence shown here is derived from an EMBL/GenBank/DDBJ whole genome shotgun (WGS) entry which is preliminary data.</text>
</comment>
<evidence type="ECO:0000313" key="2">
    <source>
        <dbReference type="EMBL" id="HIR62835.1"/>
    </source>
</evidence>
<dbReference type="Proteomes" id="UP000886744">
    <property type="component" value="Unassembled WGS sequence"/>
</dbReference>
<dbReference type="AlphaFoldDB" id="A0A9D1E0Z8"/>
<protein>
    <submittedName>
        <fullName evidence="2">Uncharacterized protein</fullName>
    </submittedName>
</protein>
<feature type="region of interest" description="Disordered" evidence="1">
    <location>
        <begin position="91"/>
        <end position="120"/>
    </location>
</feature>
<evidence type="ECO:0000256" key="1">
    <source>
        <dbReference type="SAM" id="MobiDB-lite"/>
    </source>
</evidence>
<sequence length="120" mass="13507">MEQKVKSSSARPKKRAVISYDNMSPELQAAFKEKYPRGYADYMGDLFKVDKPDGSCFYAVEVDIPDAVYLVKIDVDIDDYKKAEEDLFDDGVDDSAEIDGEVFPDNGDEIQGGEDDQMED</sequence>
<evidence type="ECO:0000313" key="3">
    <source>
        <dbReference type="Proteomes" id="UP000886744"/>
    </source>
</evidence>
<dbReference type="EMBL" id="DVHI01000061">
    <property type="protein sequence ID" value="HIR62835.1"/>
    <property type="molecule type" value="Genomic_DNA"/>
</dbReference>
<reference evidence="2" key="1">
    <citation type="submission" date="2020-10" db="EMBL/GenBank/DDBJ databases">
        <authorList>
            <person name="Gilroy R."/>
        </authorList>
    </citation>
    <scope>NUCLEOTIDE SEQUENCE</scope>
    <source>
        <strain evidence="2">ChiHjej13B12-12457</strain>
    </source>
</reference>
<reference evidence="2" key="2">
    <citation type="journal article" date="2021" name="PeerJ">
        <title>Extensive microbial diversity within the chicken gut microbiome revealed by metagenomics and culture.</title>
        <authorList>
            <person name="Gilroy R."/>
            <person name="Ravi A."/>
            <person name="Getino M."/>
            <person name="Pursley I."/>
            <person name="Horton D.L."/>
            <person name="Alikhan N.F."/>
            <person name="Baker D."/>
            <person name="Gharbi K."/>
            <person name="Hall N."/>
            <person name="Watson M."/>
            <person name="Adriaenssens E.M."/>
            <person name="Foster-Nyarko E."/>
            <person name="Jarju S."/>
            <person name="Secka A."/>
            <person name="Antonio M."/>
            <person name="Oren A."/>
            <person name="Chaudhuri R.R."/>
            <person name="La Ragione R."/>
            <person name="Hildebrand F."/>
            <person name="Pallen M.J."/>
        </authorList>
    </citation>
    <scope>NUCLEOTIDE SEQUENCE</scope>
    <source>
        <strain evidence="2">ChiHjej13B12-12457</strain>
    </source>
</reference>
<organism evidence="2 3">
    <name type="scientific">Candidatus Coprenecus avistercoris</name>
    <dbReference type="NCBI Taxonomy" id="2840730"/>
    <lineage>
        <taxon>Bacteria</taxon>
        <taxon>Pseudomonadati</taxon>
        <taxon>Bacteroidota</taxon>
        <taxon>Bacteroidia</taxon>
        <taxon>Bacteroidales</taxon>
        <taxon>Rikenellaceae</taxon>
        <taxon>Rikenellaceae incertae sedis</taxon>
        <taxon>Candidatus Coprenecus</taxon>
    </lineage>
</organism>
<accession>A0A9D1E0Z8</accession>